<name>A0A199W2Y0_ANACO</name>
<feature type="domain" description="GST C-terminal" evidence="6">
    <location>
        <begin position="87"/>
        <end position="211"/>
    </location>
</feature>
<reference evidence="7 8" key="1">
    <citation type="journal article" date="2016" name="DNA Res.">
        <title>The draft genome of MD-2 pineapple using hybrid error correction of long reads.</title>
        <authorList>
            <person name="Redwan R.M."/>
            <person name="Saidin A."/>
            <person name="Kumar S.V."/>
        </authorList>
    </citation>
    <scope>NUCLEOTIDE SEQUENCE [LARGE SCALE GENOMIC DNA]</scope>
    <source>
        <strain evidence="8">cv. MD2</strain>
        <tissue evidence="7">Leaf</tissue>
    </source>
</reference>
<dbReference type="RefSeq" id="XP_020086130.1">
    <property type="nucleotide sequence ID" value="XM_020230541.1"/>
</dbReference>
<dbReference type="GO" id="GO:0005737">
    <property type="term" value="C:cytoplasm"/>
    <property type="evidence" value="ECO:0007669"/>
    <property type="project" value="TreeGrafter"/>
</dbReference>
<dbReference type="FunFam" id="1.20.1050.10:FF:000004">
    <property type="entry name" value="Glutathione S-transferase F2"/>
    <property type="match status" value="1"/>
</dbReference>
<evidence type="ECO:0000256" key="3">
    <source>
        <dbReference type="ARBA" id="ARBA00022679"/>
    </source>
</evidence>
<dbReference type="FunFam" id="3.40.30.10:FF:000016">
    <property type="entry name" value="Glutathione S-transferase F2"/>
    <property type="match status" value="1"/>
</dbReference>
<evidence type="ECO:0000313" key="12">
    <source>
        <dbReference type="RefSeq" id="XP_020086131.1"/>
    </source>
</evidence>
<evidence type="ECO:0000313" key="10">
    <source>
        <dbReference type="RefSeq" id="XP_020086129.1"/>
    </source>
</evidence>
<dbReference type="InterPro" id="IPR004045">
    <property type="entry name" value="Glutathione_S-Trfase_N"/>
</dbReference>
<dbReference type="SFLD" id="SFLDS00019">
    <property type="entry name" value="Glutathione_Transferase_(cytos"/>
    <property type="match status" value="1"/>
</dbReference>
<dbReference type="SFLD" id="SFLDG01154">
    <property type="entry name" value="Main.5:_Phi-like"/>
    <property type="match status" value="1"/>
</dbReference>
<gene>
    <name evidence="10 11 12" type="primary">LOC109708723</name>
    <name evidence="7" type="ORF">ACMD2_04768</name>
</gene>
<dbReference type="SUPFAM" id="SSF52833">
    <property type="entry name" value="Thioredoxin-like"/>
    <property type="match status" value="1"/>
</dbReference>
<organism evidence="7 8">
    <name type="scientific">Ananas comosus</name>
    <name type="common">Pineapple</name>
    <name type="synonym">Ananas ananas</name>
    <dbReference type="NCBI Taxonomy" id="4615"/>
    <lineage>
        <taxon>Eukaryota</taxon>
        <taxon>Viridiplantae</taxon>
        <taxon>Streptophyta</taxon>
        <taxon>Embryophyta</taxon>
        <taxon>Tracheophyta</taxon>
        <taxon>Spermatophyta</taxon>
        <taxon>Magnoliopsida</taxon>
        <taxon>Liliopsida</taxon>
        <taxon>Poales</taxon>
        <taxon>Bromeliaceae</taxon>
        <taxon>Bromelioideae</taxon>
        <taxon>Ananas</taxon>
    </lineage>
</organism>
<evidence type="ECO:0000256" key="2">
    <source>
        <dbReference type="ARBA" id="ARBA00012452"/>
    </source>
</evidence>
<dbReference type="STRING" id="4615.A0A199W2Y0"/>
<dbReference type="InterPro" id="IPR034347">
    <property type="entry name" value="GST_Phi_C"/>
</dbReference>
<evidence type="ECO:0000259" key="5">
    <source>
        <dbReference type="PROSITE" id="PS50404"/>
    </source>
</evidence>
<keyword evidence="3 7" id="KW-0808">Transferase</keyword>
<dbReference type="GO" id="GO:0006749">
    <property type="term" value="P:glutathione metabolic process"/>
    <property type="evidence" value="ECO:0007669"/>
    <property type="project" value="TreeGrafter"/>
</dbReference>
<dbReference type="GO" id="GO:0004364">
    <property type="term" value="F:glutathione transferase activity"/>
    <property type="evidence" value="ECO:0007669"/>
    <property type="project" value="UniProtKB-EC"/>
</dbReference>
<dbReference type="Proteomes" id="UP000515123">
    <property type="component" value="Linkage group 4"/>
</dbReference>
<dbReference type="Pfam" id="PF02798">
    <property type="entry name" value="GST_N"/>
    <property type="match status" value="1"/>
</dbReference>
<dbReference type="Gene3D" id="1.20.1050.10">
    <property type="match status" value="1"/>
</dbReference>
<evidence type="ECO:0000259" key="6">
    <source>
        <dbReference type="PROSITE" id="PS50405"/>
    </source>
</evidence>
<dbReference type="AlphaFoldDB" id="A0A199W2Y0"/>
<dbReference type="InterPro" id="IPR040079">
    <property type="entry name" value="Glutathione_S-Trfase"/>
</dbReference>
<dbReference type="PANTHER" id="PTHR43900">
    <property type="entry name" value="GLUTATHIONE S-TRANSFERASE RHO"/>
    <property type="match status" value="1"/>
</dbReference>
<comment type="similarity">
    <text evidence="1">Belongs to the GST superfamily. Phi family.</text>
</comment>
<dbReference type="Gene3D" id="3.40.30.10">
    <property type="entry name" value="Glutaredoxin"/>
    <property type="match status" value="1"/>
</dbReference>
<dbReference type="InterPro" id="IPR010987">
    <property type="entry name" value="Glutathione-S-Trfase_C-like"/>
</dbReference>
<evidence type="ECO:0000256" key="4">
    <source>
        <dbReference type="ARBA" id="ARBA00047960"/>
    </source>
</evidence>
<comment type="catalytic activity">
    <reaction evidence="4">
        <text>RX + glutathione = an S-substituted glutathione + a halide anion + H(+)</text>
        <dbReference type="Rhea" id="RHEA:16437"/>
        <dbReference type="ChEBI" id="CHEBI:15378"/>
        <dbReference type="ChEBI" id="CHEBI:16042"/>
        <dbReference type="ChEBI" id="CHEBI:17792"/>
        <dbReference type="ChEBI" id="CHEBI:57925"/>
        <dbReference type="ChEBI" id="CHEBI:90779"/>
        <dbReference type="EC" id="2.5.1.18"/>
    </reaction>
</comment>
<feature type="domain" description="GST N-terminal" evidence="5">
    <location>
        <begin position="1"/>
        <end position="82"/>
    </location>
</feature>
<dbReference type="GeneID" id="109708723"/>
<evidence type="ECO:0000313" key="11">
    <source>
        <dbReference type="RefSeq" id="XP_020086130.1"/>
    </source>
</evidence>
<dbReference type="Gramene" id="Aco002446.1.mrna1">
    <property type="protein sequence ID" value="Aco002446.1.mrna1"/>
    <property type="gene ID" value="Aco002446.1.path1"/>
</dbReference>
<evidence type="ECO:0000256" key="1">
    <source>
        <dbReference type="ARBA" id="ARBA00010128"/>
    </source>
</evidence>
<dbReference type="PROSITE" id="PS50405">
    <property type="entry name" value="GST_CTER"/>
    <property type="match status" value="1"/>
</dbReference>
<proteinExistence type="inferred from homology"/>
<dbReference type="GO" id="GO:0009635">
    <property type="term" value="P:response to herbicide"/>
    <property type="evidence" value="ECO:0007669"/>
    <property type="project" value="UniProtKB-ARBA"/>
</dbReference>
<dbReference type="Proteomes" id="UP000092600">
    <property type="component" value="Unassembled WGS sequence"/>
</dbReference>
<protein>
    <recommendedName>
        <fullName evidence="2">glutathione transferase</fullName>
        <ecNumber evidence="2">2.5.1.18</ecNumber>
    </recommendedName>
</protein>
<dbReference type="RefSeq" id="XP_020086131.1">
    <property type="nucleotide sequence ID" value="XM_020230542.1"/>
</dbReference>
<accession>A0A199W2Y0</accession>
<dbReference type="InterPro" id="IPR004046">
    <property type="entry name" value="GST_C"/>
</dbReference>
<dbReference type="InterPro" id="IPR036282">
    <property type="entry name" value="Glutathione-S-Trfase_C_sf"/>
</dbReference>
<dbReference type="EC" id="2.5.1.18" evidence="2"/>
<dbReference type="SFLD" id="SFLDG00358">
    <property type="entry name" value="Main_(cytGST)"/>
    <property type="match status" value="1"/>
</dbReference>
<evidence type="ECO:0000313" key="8">
    <source>
        <dbReference type="Proteomes" id="UP000092600"/>
    </source>
</evidence>
<dbReference type="RefSeq" id="XP_020086129.1">
    <property type="nucleotide sequence ID" value="XM_020230540.1"/>
</dbReference>
<keyword evidence="9" id="KW-1185">Reference proteome</keyword>
<sequence length="211" mass="23105">MGIKLYGMPLSYNTVRATAALNEKGLQFEFSLVDLRSGAHKQPPFLALNPFGQIPALEDGDTVLFESRAINRYIATKYKGTGPDLLPADLSAATEVWLEVESHQFGDPAGDLVFQLLILPMIGGTTDQAIVEKQAEKLAKVLDVYEARLAANKYLAGGEFTLADLNHLPCMHLLLKTSKADLITARPRVNAWWEDISSRPGWKKTAAGIPL</sequence>
<reference evidence="10 11" key="2">
    <citation type="submission" date="2025-04" db="UniProtKB">
        <authorList>
            <consortium name="RefSeq"/>
        </authorList>
    </citation>
    <scope>IDENTIFICATION</scope>
    <source>
        <tissue evidence="10 11">Leaf</tissue>
    </source>
</reference>
<dbReference type="OrthoDB" id="422574at2759"/>
<dbReference type="InterPro" id="IPR036249">
    <property type="entry name" value="Thioredoxin-like_sf"/>
</dbReference>
<evidence type="ECO:0000313" key="9">
    <source>
        <dbReference type="Proteomes" id="UP000515123"/>
    </source>
</evidence>
<evidence type="ECO:0000313" key="7">
    <source>
        <dbReference type="EMBL" id="OAY83601.1"/>
    </source>
</evidence>
<dbReference type="CDD" id="cd03187">
    <property type="entry name" value="GST_C_Phi"/>
    <property type="match status" value="1"/>
</dbReference>
<dbReference type="CDD" id="cd03053">
    <property type="entry name" value="GST_N_Phi"/>
    <property type="match status" value="1"/>
</dbReference>
<dbReference type="SUPFAM" id="SSF47616">
    <property type="entry name" value="GST C-terminal domain-like"/>
    <property type="match status" value="1"/>
</dbReference>
<dbReference type="EMBL" id="LSRQ01000332">
    <property type="protein sequence ID" value="OAY83601.1"/>
    <property type="molecule type" value="Genomic_DNA"/>
</dbReference>
<dbReference type="PROSITE" id="PS50404">
    <property type="entry name" value="GST_NTER"/>
    <property type="match status" value="1"/>
</dbReference>
<dbReference type="GO" id="GO:0043295">
    <property type="term" value="F:glutathione binding"/>
    <property type="evidence" value="ECO:0007669"/>
    <property type="project" value="TreeGrafter"/>
</dbReference>
<dbReference type="PANTHER" id="PTHR43900:SF3">
    <property type="entry name" value="GLUTATHIONE S-TRANSFERASE RHO"/>
    <property type="match status" value="1"/>
</dbReference>
<dbReference type="Pfam" id="PF00043">
    <property type="entry name" value="GST_C"/>
    <property type="match status" value="1"/>
</dbReference>